<dbReference type="SUPFAM" id="SSF140453">
    <property type="entry name" value="EsxAB dimer-like"/>
    <property type="match status" value="1"/>
</dbReference>
<sequence>MAKKIAVDISKLEHASQVLNTHAVSYELLYKQLISTAILNGTAWQGIDNLEYVKKLTRLSGDFQKNVKIIEDFSKSIKKSAKIYRETQSDIINDAKRLTN</sequence>
<accession>A0A3M8H4B6</accession>
<dbReference type="EMBL" id="RHLQ01000062">
    <property type="protein sequence ID" value="RNC97169.1"/>
    <property type="molecule type" value="Genomic_DNA"/>
</dbReference>
<dbReference type="RefSeq" id="WP_122973464.1">
    <property type="nucleotide sequence ID" value="NZ_RHLQ01000062.1"/>
</dbReference>
<dbReference type="Proteomes" id="UP000279909">
    <property type="component" value="Unassembled WGS sequence"/>
</dbReference>
<reference evidence="1 2" key="1">
    <citation type="journal article" date="2014" name="Int. J. Syst. Evol. Microbiol.">
        <title>Lysinibacillus halotolerans sp. nov., isolated from saline-alkaline soil.</title>
        <authorList>
            <person name="Kong D."/>
            <person name="Wang Y."/>
            <person name="Zhao B."/>
            <person name="Li Y."/>
            <person name="Song J."/>
            <person name="Zhai Y."/>
            <person name="Zhang C."/>
            <person name="Wang H."/>
            <person name="Chen X."/>
            <person name="Zhao B."/>
            <person name="Ruan Z."/>
        </authorList>
    </citation>
    <scope>NUCLEOTIDE SEQUENCE [LARGE SCALE GENOMIC DNA]</scope>
    <source>
        <strain evidence="1 2">MCCC 1A12703</strain>
    </source>
</reference>
<dbReference type="Gene3D" id="1.10.287.1060">
    <property type="entry name" value="ESAT-6-like"/>
    <property type="match status" value="1"/>
</dbReference>
<dbReference type="AlphaFoldDB" id="A0A3M8H4B6"/>
<keyword evidence="2" id="KW-1185">Reference proteome</keyword>
<dbReference type="InterPro" id="IPR036689">
    <property type="entry name" value="ESAT-6-like_sf"/>
</dbReference>
<evidence type="ECO:0000313" key="1">
    <source>
        <dbReference type="EMBL" id="RNC97169.1"/>
    </source>
</evidence>
<evidence type="ECO:0000313" key="2">
    <source>
        <dbReference type="Proteomes" id="UP000279909"/>
    </source>
</evidence>
<organism evidence="1 2">
    <name type="scientific">Lysinibacillus halotolerans</name>
    <dbReference type="NCBI Taxonomy" id="1368476"/>
    <lineage>
        <taxon>Bacteria</taxon>
        <taxon>Bacillati</taxon>
        <taxon>Bacillota</taxon>
        <taxon>Bacilli</taxon>
        <taxon>Bacillales</taxon>
        <taxon>Bacillaceae</taxon>
        <taxon>Lysinibacillus</taxon>
    </lineage>
</organism>
<dbReference type="OrthoDB" id="4978934at2"/>
<comment type="caution">
    <text evidence="1">The sequence shown here is derived from an EMBL/GenBank/DDBJ whole genome shotgun (WGS) entry which is preliminary data.</text>
</comment>
<proteinExistence type="predicted"/>
<gene>
    <name evidence="1" type="ORF">EC501_16610</name>
</gene>
<name>A0A3M8H4B6_9BACI</name>
<protein>
    <submittedName>
        <fullName evidence="1">WXG100 family type VII secretion target</fullName>
    </submittedName>
</protein>